<comment type="caution">
    <text evidence="5">The sequence shown here is derived from an EMBL/GenBank/DDBJ whole genome shotgun (WGS) entry which is preliminary data.</text>
</comment>
<dbReference type="InterPro" id="IPR051799">
    <property type="entry name" value="NADH_flavin_oxidoreductase"/>
</dbReference>
<dbReference type="Pfam" id="PF00724">
    <property type="entry name" value="Oxidored_FMN"/>
    <property type="match status" value="1"/>
</dbReference>
<dbReference type="NCBIfam" id="TIGR00026">
    <property type="entry name" value="hi_GC_TIGR00026"/>
    <property type="match status" value="1"/>
</dbReference>
<feature type="region of interest" description="Disordered" evidence="3">
    <location>
        <begin position="414"/>
        <end position="435"/>
    </location>
</feature>
<evidence type="ECO:0000256" key="1">
    <source>
        <dbReference type="ARBA" id="ARBA00022630"/>
    </source>
</evidence>
<dbReference type="InterPro" id="IPR012349">
    <property type="entry name" value="Split_barrel_FMN-bd"/>
</dbReference>
<evidence type="ECO:0000313" key="6">
    <source>
        <dbReference type="Proteomes" id="UP001418444"/>
    </source>
</evidence>
<dbReference type="PANTHER" id="PTHR43656:SF2">
    <property type="entry name" value="BINDING OXIDOREDUCTASE, PUTATIVE (AFU_ORTHOLOGUE AFUA_2G08260)-RELATED"/>
    <property type="match status" value="1"/>
</dbReference>
<evidence type="ECO:0000256" key="3">
    <source>
        <dbReference type="SAM" id="MobiDB-lite"/>
    </source>
</evidence>
<dbReference type="EMBL" id="BAAAZW010000005">
    <property type="protein sequence ID" value="GAA3960635.1"/>
    <property type="molecule type" value="Genomic_DNA"/>
</dbReference>
<sequence length="576" mass="61230">MPERTNPTLATPLTLPSGQVLPNRLMKAALSEGLADDAGGPDDRLPRLYSRWADGGYGLIITGNVMVDGRHLGEPGNVVVEDERHLDGLSRWAKTTQDGGAKVWLQLNHPGRQANPILGSGATVAPSAIGVSIPGVPAPRELTGDEIGEIVQRFATAANVAETAGFDGVQIHGAHGYLVSQFLSPLSNQRTDEWGGGIENRARFLLEIIRAIRAAVRPGFGLGLKLNSADFQRGGFSEDDSRAVVAMVSAEEVDLVEISGGSYESPAMMGRPVVSSSTRAREAYFLAYAETVRAIAADIPLAVTGGFRTATAMADAVAEGHCDMVGLGRPAIVAPNAGRLLADDGATVLPSQSIGLPIPARVRASVPTIKTLEGALDLQWHTDQLHRMGAGLEPDESRPVWRTAVSATRRNGIDAFRSRRGATSGGEAGSGPDSKALRKFRMERAIGRHVANPTVAFASRMGLVSTLATQLETTGRKSGRTRTIPVAASFDDTGAWLISQHGARAGWTLNIEADPRIRIRHGDRWRTGVAEIMRDDDVEARTRTFAPHPALGGVTAVVFRTLQSDPVSVRITFDDA</sequence>
<proteinExistence type="predicted"/>
<name>A0ABP7P7N4_9ACTN</name>
<keyword evidence="1" id="KW-0285">Flavoprotein</keyword>
<evidence type="ECO:0000256" key="2">
    <source>
        <dbReference type="ARBA" id="ARBA00023002"/>
    </source>
</evidence>
<dbReference type="RefSeq" id="WP_344783355.1">
    <property type="nucleotide sequence ID" value="NZ_BAAAZW010000005.1"/>
</dbReference>
<gene>
    <name evidence="5" type="ORF">GCM10022231_20820</name>
</gene>
<evidence type="ECO:0000259" key="4">
    <source>
        <dbReference type="Pfam" id="PF00724"/>
    </source>
</evidence>
<dbReference type="Pfam" id="PF04075">
    <property type="entry name" value="F420H2_quin_red"/>
    <property type="match status" value="1"/>
</dbReference>
<dbReference type="InterPro" id="IPR004378">
    <property type="entry name" value="F420H2_quin_Rdtase"/>
</dbReference>
<dbReference type="SUPFAM" id="SSF51395">
    <property type="entry name" value="FMN-linked oxidoreductases"/>
    <property type="match status" value="1"/>
</dbReference>
<keyword evidence="6" id="KW-1185">Reference proteome</keyword>
<dbReference type="InterPro" id="IPR013785">
    <property type="entry name" value="Aldolase_TIM"/>
</dbReference>
<dbReference type="Gene3D" id="3.20.20.70">
    <property type="entry name" value="Aldolase class I"/>
    <property type="match status" value="1"/>
</dbReference>
<organism evidence="5 6">
    <name type="scientific">Gordonia caeni</name>
    <dbReference type="NCBI Taxonomy" id="1007097"/>
    <lineage>
        <taxon>Bacteria</taxon>
        <taxon>Bacillati</taxon>
        <taxon>Actinomycetota</taxon>
        <taxon>Actinomycetes</taxon>
        <taxon>Mycobacteriales</taxon>
        <taxon>Gordoniaceae</taxon>
        <taxon>Gordonia</taxon>
    </lineage>
</organism>
<accession>A0ABP7P7N4</accession>
<dbReference type="Gene3D" id="2.30.110.10">
    <property type="entry name" value="Electron Transport, Fmn-binding Protein, Chain A"/>
    <property type="match status" value="1"/>
</dbReference>
<evidence type="ECO:0000313" key="5">
    <source>
        <dbReference type="EMBL" id="GAA3960635.1"/>
    </source>
</evidence>
<feature type="domain" description="NADH:flavin oxidoreductase/NADH oxidase N-terminal" evidence="4">
    <location>
        <begin position="11"/>
        <end position="336"/>
    </location>
</feature>
<keyword evidence="2" id="KW-0560">Oxidoreductase</keyword>
<dbReference type="CDD" id="cd04733">
    <property type="entry name" value="OYE_like_2_FMN"/>
    <property type="match status" value="1"/>
</dbReference>
<dbReference type="Proteomes" id="UP001418444">
    <property type="component" value="Unassembled WGS sequence"/>
</dbReference>
<dbReference type="PANTHER" id="PTHR43656">
    <property type="entry name" value="BINDING OXIDOREDUCTASE, PUTATIVE (AFU_ORTHOLOGUE AFUA_2G08260)-RELATED"/>
    <property type="match status" value="1"/>
</dbReference>
<protein>
    <recommendedName>
        <fullName evidence="4">NADH:flavin oxidoreductase/NADH oxidase N-terminal domain-containing protein</fullName>
    </recommendedName>
</protein>
<reference evidence="6" key="1">
    <citation type="journal article" date="2019" name="Int. J. Syst. Evol. Microbiol.">
        <title>The Global Catalogue of Microorganisms (GCM) 10K type strain sequencing project: providing services to taxonomists for standard genome sequencing and annotation.</title>
        <authorList>
            <consortium name="The Broad Institute Genomics Platform"/>
            <consortium name="The Broad Institute Genome Sequencing Center for Infectious Disease"/>
            <person name="Wu L."/>
            <person name="Ma J."/>
        </authorList>
    </citation>
    <scope>NUCLEOTIDE SEQUENCE [LARGE SCALE GENOMIC DNA]</scope>
    <source>
        <strain evidence="6">JCM 16923</strain>
    </source>
</reference>
<dbReference type="InterPro" id="IPR001155">
    <property type="entry name" value="OxRdtase_FMN_N"/>
</dbReference>